<dbReference type="InterPro" id="IPR051609">
    <property type="entry name" value="NmrA/Isoflavone_reductase-like"/>
</dbReference>
<evidence type="ECO:0000256" key="2">
    <source>
        <dbReference type="ARBA" id="ARBA00023002"/>
    </source>
</evidence>
<comment type="caution">
    <text evidence="4">The sequence shown here is derived from an EMBL/GenBank/DDBJ whole genome shotgun (WGS) entry which is preliminary data.</text>
</comment>
<dbReference type="Pfam" id="PF05368">
    <property type="entry name" value="NmrA"/>
    <property type="match status" value="1"/>
</dbReference>
<evidence type="ECO:0000313" key="5">
    <source>
        <dbReference type="Proteomes" id="UP001342314"/>
    </source>
</evidence>
<reference evidence="4 5" key="1">
    <citation type="submission" date="2021-12" db="EMBL/GenBank/DDBJ databases">
        <title>High titer production of polyol ester of fatty acids by Rhodotorula paludigena BS15 towards product separation-free biomass refinery.</title>
        <authorList>
            <person name="Mano J."/>
            <person name="Ono H."/>
            <person name="Tanaka T."/>
            <person name="Naito K."/>
            <person name="Sushida H."/>
            <person name="Ike M."/>
            <person name="Tokuyasu K."/>
            <person name="Kitaoka M."/>
        </authorList>
    </citation>
    <scope>NUCLEOTIDE SEQUENCE [LARGE SCALE GENOMIC DNA]</scope>
    <source>
        <strain evidence="4 5">BS15</strain>
    </source>
</reference>
<dbReference type="InterPro" id="IPR036291">
    <property type="entry name" value="NAD(P)-bd_dom_sf"/>
</dbReference>
<dbReference type="Gene3D" id="3.90.25.10">
    <property type="entry name" value="UDP-galactose 4-epimerase, domain 1"/>
    <property type="match status" value="1"/>
</dbReference>
<keyword evidence="1" id="KW-0521">NADP</keyword>
<dbReference type="InterPro" id="IPR008030">
    <property type="entry name" value="NmrA-like"/>
</dbReference>
<dbReference type="AlphaFoldDB" id="A0AAV5GW43"/>
<keyword evidence="5" id="KW-1185">Reference proteome</keyword>
<dbReference type="EMBL" id="BQKY01000013">
    <property type="protein sequence ID" value="GJN93262.1"/>
    <property type="molecule type" value="Genomic_DNA"/>
</dbReference>
<evidence type="ECO:0000256" key="1">
    <source>
        <dbReference type="ARBA" id="ARBA00022857"/>
    </source>
</evidence>
<dbReference type="SUPFAM" id="SSF51735">
    <property type="entry name" value="NAD(P)-binding Rossmann-fold domains"/>
    <property type="match status" value="1"/>
</dbReference>
<evidence type="ECO:0000259" key="3">
    <source>
        <dbReference type="Pfam" id="PF05368"/>
    </source>
</evidence>
<keyword evidence="2" id="KW-0560">Oxidoreductase</keyword>
<feature type="domain" description="NmrA-like" evidence="3">
    <location>
        <begin position="7"/>
        <end position="261"/>
    </location>
</feature>
<name>A0AAV5GW43_9BASI</name>
<gene>
    <name evidence="4" type="ORF">Rhopal_006309-T1</name>
</gene>
<dbReference type="PANTHER" id="PTHR47706">
    <property type="entry name" value="NMRA-LIKE FAMILY PROTEIN"/>
    <property type="match status" value="1"/>
</dbReference>
<sequence length="326" mass="35017">MAKGPVLALVGATGLVGSALLSFFLDAVSDSRLSSLRILTTSHASPKLASARSHPSDRVEIREIHYSDPSSLDAALAGVDVLVSAMGAQSSPEGTYESNKHLLLDAAVRAGVRIYVPSEWGTDHNGANQDAVQSPMFANKQAHHAEAHQRGLQVLAVYNALILEISFSDWLGIPTGASSTEWTVPRPEHPVAFTSLRDLGPFTLSAVLQTWHAPSSSAAPIPSRLRIYSDLLTLDKAADLWEEIAGGTVKRNYVDSDGLKKRYEEIKPTLPPGMLGPAIPLMISLGGFDYSQDCANSLLNTGEYAFEPRTVCDFLAERAREVKQAA</sequence>
<dbReference type="PANTHER" id="PTHR47706:SF9">
    <property type="entry name" value="NMRA-LIKE DOMAIN-CONTAINING PROTEIN-RELATED"/>
    <property type="match status" value="1"/>
</dbReference>
<dbReference type="GO" id="GO:0016491">
    <property type="term" value="F:oxidoreductase activity"/>
    <property type="evidence" value="ECO:0007669"/>
    <property type="project" value="UniProtKB-KW"/>
</dbReference>
<protein>
    <recommendedName>
        <fullName evidence="3">NmrA-like domain-containing protein</fullName>
    </recommendedName>
</protein>
<proteinExistence type="predicted"/>
<accession>A0AAV5GW43</accession>
<organism evidence="4 5">
    <name type="scientific">Rhodotorula paludigena</name>
    <dbReference type="NCBI Taxonomy" id="86838"/>
    <lineage>
        <taxon>Eukaryota</taxon>
        <taxon>Fungi</taxon>
        <taxon>Dikarya</taxon>
        <taxon>Basidiomycota</taxon>
        <taxon>Pucciniomycotina</taxon>
        <taxon>Microbotryomycetes</taxon>
        <taxon>Sporidiobolales</taxon>
        <taxon>Sporidiobolaceae</taxon>
        <taxon>Rhodotorula</taxon>
    </lineage>
</organism>
<dbReference type="Gene3D" id="3.40.50.720">
    <property type="entry name" value="NAD(P)-binding Rossmann-like Domain"/>
    <property type="match status" value="1"/>
</dbReference>
<dbReference type="Proteomes" id="UP001342314">
    <property type="component" value="Unassembled WGS sequence"/>
</dbReference>
<evidence type="ECO:0000313" key="4">
    <source>
        <dbReference type="EMBL" id="GJN93262.1"/>
    </source>
</evidence>